<dbReference type="Proteomes" id="UP001231859">
    <property type="component" value="Chromosome"/>
</dbReference>
<evidence type="ECO:0000313" key="5">
    <source>
        <dbReference type="Proteomes" id="UP001231859"/>
    </source>
</evidence>
<dbReference type="InterPro" id="IPR006530">
    <property type="entry name" value="YD"/>
</dbReference>
<evidence type="ECO:0000259" key="3">
    <source>
        <dbReference type="Pfam" id="PF25023"/>
    </source>
</evidence>
<gene>
    <name evidence="4" type="ORF">QG404_07585</name>
</gene>
<dbReference type="PANTHER" id="PTHR32305:SF15">
    <property type="entry name" value="PROTEIN RHSA-RELATED"/>
    <property type="match status" value="1"/>
</dbReference>
<dbReference type="InterPro" id="IPR056823">
    <property type="entry name" value="TEN-like_YD-shell"/>
</dbReference>
<proteinExistence type="predicted"/>
<dbReference type="RefSeq" id="WP_280939670.1">
    <property type="nucleotide sequence ID" value="NZ_CP123759.1"/>
</dbReference>
<keyword evidence="2" id="KW-1133">Transmembrane helix</keyword>
<feature type="transmembrane region" description="Helical" evidence="2">
    <location>
        <begin position="1423"/>
        <end position="1444"/>
    </location>
</feature>
<dbReference type="Pfam" id="PF05593">
    <property type="entry name" value="RHS_repeat"/>
    <property type="match status" value="3"/>
</dbReference>
<dbReference type="Pfam" id="PF25023">
    <property type="entry name" value="TEN_YD-shell"/>
    <property type="match status" value="1"/>
</dbReference>
<dbReference type="EMBL" id="CP123759">
    <property type="protein sequence ID" value="WGO84713.1"/>
    <property type="molecule type" value="Genomic_DNA"/>
</dbReference>
<protein>
    <submittedName>
        <fullName evidence="4">RHS repeat-associated core domain-containing protein</fullName>
    </submittedName>
</protein>
<evidence type="ECO:0000256" key="1">
    <source>
        <dbReference type="ARBA" id="ARBA00022737"/>
    </source>
</evidence>
<dbReference type="Gene3D" id="2.180.10.10">
    <property type="entry name" value="RHS repeat-associated core"/>
    <property type="match status" value="2"/>
</dbReference>
<keyword evidence="1" id="KW-0677">Repeat</keyword>
<name>A0ABY8P5D5_9GAMM</name>
<keyword evidence="2" id="KW-0812">Transmembrane</keyword>
<feature type="transmembrane region" description="Helical" evidence="2">
    <location>
        <begin position="1350"/>
        <end position="1370"/>
    </location>
</feature>
<organism evidence="4 5">
    <name type="scientific">Arsenophonus apicola</name>
    <dbReference type="NCBI Taxonomy" id="2879119"/>
    <lineage>
        <taxon>Bacteria</taxon>
        <taxon>Pseudomonadati</taxon>
        <taxon>Pseudomonadota</taxon>
        <taxon>Gammaproteobacteria</taxon>
        <taxon>Enterobacterales</taxon>
        <taxon>Morganellaceae</taxon>
        <taxon>Arsenophonus</taxon>
    </lineage>
</organism>
<keyword evidence="2" id="KW-0472">Membrane</keyword>
<dbReference type="NCBIfam" id="TIGR01643">
    <property type="entry name" value="YD_repeat_2x"/>
    <property type="match status" value="3"/>
</dbReference>
<sequence length="1654" mass="183729">MNNQFTSQSGNFISAAQTGVDPRTGQFQVNFPLAQFTANRLLGPELSLSLSYSALASDNWGFGQGFSLGLTQYDNRSQLLSLSSGEKYRIAAGSDVVRHQKLKNVRFAFTNGHDDSQGYQVIWKEGKIEYLTLVGRGFFVVSQIVSPLGHAMKLQWDFNGQVSLLRHIQDAYGELCTIDYRDNGATVTVWPQTTARYQLDFVLTNSRWLDNVTRRSQSGPALSWQMYYSQAGQRQEYRLLSAVDYPTGMRDEVTYHGTEGLRFPTVSGRTDYLPVVLRHRHLPGGGQAVSETEYRYSTQNFLGFNGNFGDWAADSDYLYNTLTNYTYDSIATTRHEEQVVTVKRTYNNYHLQIEEEMWRDGLIQRSESEYYAQPGVFIEGQPAQFLLPRKTTQYYIDNSGATRQEITLTEFDEYGNPTRQEGPDGTVTETVYYPAGGEGSACPAEPNGFVRFIKQTVVTPRRSDYPDTPVMKTEYRYKVLGENGGVAQASVAHYSDQQLLLMKQMDYQTSGSELGRITAITETRYQDGTPYCSQQQFSSQVSGEQLLQTAIFIGHDGLTSSTQRVQQVDNGQLLQETDIQGITTAYHYDDLGRILLKTHAAGTGYASHTRWSYSLEASGPVTIETDAKGVQVKSCFDGRGRQIGQYRYESGQWYEIIRQRYNALGEQQHGSGQDWLLSMSGQLTQGSGLRIACEMDYDGWGLQRTLRFSDGYQQHQENNPLQLTQTTYSSGGGLSSGKHWSQQDSRSQLLQQEVWYDSRGNAQGSKHYRWDGLGRLRHETDELGQVTQRSYDIHGRVLTQTLADGTILSRTYAPHLTGEQITSISVTGLDEQGQRRSWQLGEQQFDSLGRIMRRQSGGRVTQYQYDAASPLPSRIVRPSGEVVNFDYLPALGNVVRKLTTTDIEQTFRYDNQTGEMLSAEVNGQTISYQRRADGKVIAETFQQAGQARTANYQRSLLSLLTGMMDISGQQTRYQYDEHGRLIKIADITLETELDYDGLNRLVQQTTRSADGDNQITTRLSYDDLGREISRQIETTSGDVLTISQSWLANGLLASRQMSQNQQVLQQAQYRYDNRNRLIDYQLSGSELPQDGYGQRMKGQTYQYDALNNLLKVTTTLADGSDNESHYFYTNSQDPTQLTALTHSHPAYPPQISLEYDSEGRLTKDEAGRRLRYNALGQLVQIGGQQGNSHYDYDALNRLISQQLDDEPTRALYYQGQELVNEVTGGQARRFIKAGHQCLGVSDDSGVTLTATDSHASVLWSQGGHHPAGKRHNWSAYGSGESSDGLLGFNGERADPYSGVYHLGNGYRAYNPVLMRFTCPDDLSPFGAGGINAYAYCAGDPINHTDPSGHLSWQSIVGIIGGIIGLGLTVITGGMAIAAAGGVMAAISAASTTTLLVGAAGVVSDITAIASGAMEASNPEMSSTLGWVSFAAGLIGAAIGVGLFARSLWRSIGSNKAATAMKSGMQYTKIREMRIDSPRVLGSHAFNGFNPNPHIPSQGVHLSYVAIDTDNFVRRLNIVSHGTPGRVFLDGVNGLNADALYHALFEHGIMDYNFTEIRMLVCHSADMTNEGISVAERLAQLTQRPVQGYYGTMTMYETMNIAGASIPAHYMVNDAFMQGGAFGATAWMHHNRSFISIGEYPFPRIPNHSETFYPF</sequence>
<evidence type="ECO:0000256" key="2">
    <source>
        <dbReference type="SAM" id="Phobius"/>
    </source>
</evidence>
<reference evidence="4 5" key="1">
    <citation type="submission" date="2023-04" db="EMBL/GenBank/DDBJ databases">
        <title>Genome dynamics across the evolutionary transition to endosymbiosis.</title>
        <authorList>
            <person name="Siozios S."/>
            <person name="Nadal-Jimenez P."/>
            <person name="Azagi T."/>
            <person name="Sprong H."/>
            <person name="Frost C.L."/>
            <person name="Parratt S.R."/>
            <person name="Taylor G."/>
            <person name="Brettell L."/>
            <person name="Lew K.C."/>
            <person name="Croft L."/>
            <person name="King K.C."/>
            <person name="Brockhurst M.A."/>
            <person name="Hypsa V."/>
            <person name="Novakova E."/>
            <person name="Darby A.C."/>
            <person name="Hurst G.D.D."/>
        </authorList>
    </citation>
    <scope>NUCLEOTIDE SEQUENCE [LARGE SCALE GENOMIC DNA]</scope>
    <source>
        <strain evidence="5">aApi_AU</strain>
    </source>
</reference>
<dbReference type="InterPro" id="IPR022385">
    <property type="entry name" value="Rhs_assc_core"/>
</dbReference>
<accession>A0ABY8P5D5</accession>
<dbReference type="InterPro" id="IPR050708">
    <property type="entry name" value="T6SS_VgrG/RHS"/>
</dbReference>
<keyword evidence="5" id="KW-1185">Reference proteome</keyword>
<dbReference type="NCBIfam" id="TIGR03696">
    <property type="entry name" value="Rhs_assc_core"/>
    <property type="match status" value="1"/>
</dbReference>
<dbReference type="PANTHER" id="PTHR32305">
    <property type="match status" value="1"/>
</dbReference>
<feature type="transmembrane region" description="Helical" evidence="2">
    <location>
        <begin position="1382"/>
        <end position="1403"/>
    </location>
</feature>
<feature type="domain" description="Teneurin-like YD-shell" evidence="3">
    <location>
        <begin position="1005"/>
        <end position="1320"/>
    </location>
</feature>
<evidence type="ECO:0000313" key="4">
    <source>
        <dbReference type="EMBL" id="WGO84713.1"/>
    </source>
</evidence>
<dbReference type="InterPro" id="IPR031325">
    <property type="entry name" value="RHS_repeat"/>
</dbReference>